<dbReference type="RefSeq" id="WP_197311647.1">
    <property type="nucleotide sequence ID" value="NZ_JADZLT010000050.1"/>
</dbReference>
<evidence type="ECO:0000256" key="3">
    <source>
        <dbReference type="ARBA" id="ARBA00023163"/>
    </source>
</evidence>
<dbReference type="Gene3D" id="1.10.357.10">
    <property type="entry name" value="Tetracycline Repressor, domain 2"/>
    <property type="match status" value="1"/>
</dbReference>
<dbReference type="PRINTS" id="PR00455">
    <property type="entry name" value="HTHTETR"/>
</dbReference>
<dbReference type="Pfam" id="PF21351">
    <property type="entry name" value="TetR_C_41"/>
    <property type="match status" value="1"/>
</dbReference>
<dbReference type="PROSITE" id="PS50977">
    <property type="entry name" value="HTH_TETR_2"/>
    <property type="match status" value="1"/>
</dbReference>
<dbReference type="Pfam" id="PF00440">
    <property type="entry name" value="TetR_N"/>
    <property type="match status" value="1"/>
</dbReference>
<evidence type="ECO:0000256" key="4">
    <source>
        <dbReference type="PROSITE-ProRule" id="PRU00335"/>
    </source>
</evidence>
<evidence type="ECO:0000256" key="1">
    <source>
        <dbReference type="ARBA" id="ARBA00023015"/>
    </source>
</evidence>
<accession>A0A931MZ18</accession>
<comment type="caution">
    <text evidence="6">The sequence shown here is derived from an EMBL/GenBank/DDBJ whole genome shotgun (WGS) entry which is preliminary data.</text>
</comment>
<dbReference type="InterPro" id="IPR001647">
    <property type="entry name" value="HTH_TetR"/>
</dbReference>
<dbReference type="PANTHER" id="PTHR30055">
    <property type="entry name" value="HTH-TYPE TRANSCRIPTIONAL REGULATOR RUTR"/>
    <property type="match status" value="1"/>
</dbReference>
<keyword evidence="3" id="KW-0804">Transcription</keyword>
<sequence length="208" mass="21275">MQVPPARRSNRERSDTTRQALLGAARALFVARGYAETATPDIVAAAGVTRGALYHHFEDKAALFRAVVAAEFEAVAADIAAAAPAAMDPVAALKSGGAAFLAAMQAEGRTRLLLLDAPAVLGRAGVDELDEARGGLNELQLGVEAAIAAGRFPVVPARPLALLLSSAFDRAALAVADGEAPATMQTVIEAVIDGLAADRTDPAGTVRL</sequence>
<keyword evidence="2 4" id="KW-0238">DNA-binding</keyword>
<evidence type="ECO:0000313" key="6">
    <source>
        <dbReference type="EMBL" id="MBH0238585.1"/>
    </source>
</evidence>
<organism evidence="6 7">
    <name type="scientific">Methylobrevis albus</name>
    <dbReference type="NCBI Taxonomy" id="2793297"/>
    <lineage>
        <taxon>Bacteria</taxon>
        <taxon>Pseudomonadati</taxon>
        <taxon>Pseudomonadota</taxon>
        <taxon>Alphaproteobacteria</taxon>
        <taxon>Hyphomicrobiales</taxon>
        <taxon>Pleomorphomonadaceae</taxon>
        <taxon>Methylobrevis</taxon>
    </lineage>
</organism>
<dbReference type="GO" id="GO:0003700">
    <property type="term" value="F:DNA-binding transcription factor activity"/>
    <property type="evidence" value="ECO:0007669"/>
    <property type="project" value="TreeGrafter"/>
</dbReference>
<protein>
    <submittedName>
        <fullName evidence="6">TetR family transcriptional regulator</fullName>
    </submittedName>
</protein>
<dbReference type="InterPro" id="IPR049484">
    <property type="entry name" value="Rv0078-like_C"/>
</dbReference>
<feature type="domain" description="HTH tetR-type" evidence="5">
    <location>
        <begin position="15"/>
        <end position="75"/>
    </location>
</feature>
<dbReference type="PANTHER" id="PTHR30055:SF234">
    <property type="entry name" value="HTH-TYPE TRANSCRIPTIONAL REGULATOR BETI"/>
    <property type="match status" value="1"/>
</dbReference>
<keyword evidence="1" id="KW-0805">Transcription regulation</keyword>
<dbReference type="AlphaFoldDB" id="A0A931MZ18"/>
<dbReference type="EMBL" id="JADZLT010000050">
    <property type="protein sequence ID" value="MBH0238585.1"/>
    <property type="molecule type" value="Genomic_DNA"/>
</dbReference>
<keyword evidence="7" id="KW-1185">Reference proteome</keyword>
<evidence type="ECO:0000256" key="2">
    <source>
        <dbReference type="ARBA" id="ARBA00023125"/>
    </source>
</evidence>
<dbReference type="GO" id="GO:0000976">
    <property type="term" value="F:transcription cis-regulatory region binding"/>
    <property type="evidence" value="ECO:0007669"/>
    <property type="project" value="TreeGrafter"/>
</dbReference>
<dbReference type="Proteomes" id="UP000631694">
    <property type="component" value="Unassembled WGS sequence"/>
</dbReference>
<name>A0A931MZ18_9HYPH</name>
<reference evidence="6" key="1">
    <citation type="submission" date="2020-12" db="EMBL/GenBank/DDBJ databases">
        <title>Methylobrevis albus sp. nov., isolated from fresh water lack sediment.</title>
        <authorList>
            <person name="Zou Q."/>
        </authorList>
    </citation>
    <scope>NUCLEOTIDE SEQUENCE</scope>
    <source>
        <strain evidence="6">L22</strain>
    </source>
</reference>
<dbReference type="InterPro" id="IPR050109">
    <property type="entry name" value="HTH-type_TetR-like_transc_reg"/>
</dbReference>
<evidence type="ECO:0000259" key="5">
    <source>
        <dbReference type="PROSITE" id="PS50977"/>
    </source>
</evidence>
<proteinExistence type="predicted"/>
<feature type="DNA-binding region" description="H-T-H motif" evidence="4">
    <location>
        <begin position="38"/>
        <end position="57"/>
    </location>
</feature>
<dbReference type="InterPro" id="IPR009057">
    <property type="entry name" value="Homeodomain-like_sf"/>
</dbReference>
<gene>
    <name evidence="6" type="ORF">I5731_12185</name>
</gene>
<evidence type="ECO:0000313" key="7">
    <source>
        <dbReference type="Proteomes" id="UP000631694"/>
    </source>
</evidence>
<dbReference type="SUPFAM" id="SSF46689">
    <property type="entry name" value="Homeodomain-like"/>
    <property type="match status" value="1"/>
</dbReference>